<sequence length="169" mass="17808">MFICLTPTSVSALTALLDSLANNMLVVPTHEQVNDPTMDIQKAPLFQSLSALADSCCIKTARIKLTLVADDAVDAPASSLSLSAESFDLDATLQGTAQWSTASLTASLKWLDICWDKSASPSSSSNFAFKFLSSPCSVNCVLSASSEPACSTNTASLLKVHLTPGPRFM</sequence>
<protein>
    <submittedName>
        <fullName evidence="1">Uncharacterized protein</fullName>
    </submittedName>
</protein>
<accession>A0A3P6RTW4</accession>
<keyword evidence="2" id="KW-1185">Reference proteome</keyword>
<feature type="non-terminal residue" evidence="1">
    <location>
        <position position="169"/>
    </location>
</feature>
<dbReference type="Proteomes" id="UP000281553">
    <property type="component" value="Unassembled WGS sequence"/>
</dbReference>
<proteinExistence type="predicted"/>
<dbReference type="EMBL" id="UYRU01012399">
    <property type="protein sequence ID" value="VDK47984.1"/>
    <property type="molecule type" value="Genomic_DNA"/>
</dbReference>
<reference evidence="1 2" key="1">
    <citation type="submission" date="2018-11" db="EMBL/GenBank/DDBJ databases">
        <authorList>
            <consortium name="Pathogen Informatics"/>
        </authorList>
    </citation>
    <scope>NUCLEOTIDE SEQUENCE [LARGE SCALE GENOMIC DNA]</scope>
</reference>
<dbReference type="AlphaFoldDB" id="A0A3P6RTW4"/>
<gene>
    <name evidence="1" type="ORF">DILT_LOCUS1629</name>
</gene>
<name>A0A3P6RTW4_DIBLA</name>
<evidence type="ECO:0000313" key="2">
    <source>
        <dbReference type="Proteomes" id="UP000281553"/>
    </source>
</evidence>
<organism evidence="1 2">
    <name type="scientific">Dibothriocephalus latus</name>
    <name type="common">Fish tapeworm</name>
    <name type="synonym">Diphyllobothrium latum</name>
    <dbReference type="NCBI Taxonomy" id="60516"/>
    <lineage>
        <taxon>Eukaryota</taxon>
        <taxon>Metazoa</taxon>
        <taxon>Spiralia</taxon>
        <taxon>Lophotrochozoa</taxon>
        <taxon>Platyhelminthes</taxon>
        <taxon>Cestoda</taxon>
        <taxon>Eucestoda</taxon>
        <taxon>Diphyllobothriidea</taxon>
        <taxon>Diphyllobothriidae</taxon>
        <taxon>Dibothriocephalus</taxon>
    </lineage>
</organism>
<evidence type="ECO:0000313" key="1">
    <source>
        <dbReference type="EMBL" id="VDK47984.1"/>
    </source>
</evidence>